<sequence>MTLSTLPTHDDMLCEILHFEPPSPYDPQDSATLADHRQAIPTSIHEQFDAAFVSFSGASTRSQTRRYHLRSRDSSALFVGDVAKSQYQYHGRLGRAASWPEIWTSSTVNRFGPRRHHAFLVRDVAEYYCDGRPRRATSCSDFVPTAPPAAEILR</sequence>
<dbReference type="EMBL" id="KL142401">
    <property type="protein sequence ID" value="KDR69568.1"/>
    <property type="molecule type" value="Genomic_DNA"/>
</dbReference>
<organism evidence="1 2">
    <name type="scientific">Galerina marginata (strain CBS 339.88)</name>
    <dbReference type="NCBI Taxonomy" id="685588"/>
    <lineage>
        <taxon>Eukaryota</taxon>
        <taxon>Fungi</taxon>
        <taxon>Dikarya</taxon>
        <taxon>Basidiomycota</taxon>
        <taxon>Agaricomycotina</taxon>
        <taxon>Agaricomycetes</taxon>
        <taxon>Agaricomycetidae</taxon>
        <taxon>Agaricales</taxon>
        <taxon>Agaricineae</taxon>
        <taxon>Strophariaceae</taxon>
        <taxon>Galerina</taxon>
    </lineage>
</organism>
<name>A0A067SS26_GALM3</name>
<keyword evidence="2" id="KW-1185">Reference proteome</keyword>
<dbReference type="Proteomes" id="UP000027222">
    <property type="component" value="Unassembled WGS sequence"/>
</dbReference>
<dbReference type="HOGENOM" id="CLU_1704358_0_0_1"/>
<reference evidence="2" key="1">
    <citation type="journal article" date="2014" name="Proc. Natl. Acad. Sci. U.S.A.">
        <title>Extensive sampling of basidiomycete genomes demonstrates inadequacy of the white-rot/brown-rot paradigm for wood decay fungi.</title>
        <authorList>
            <person name="Riley R."/>
            <person name="Salamov A.A."/>
            <person name="Brown D.W."/>
            <person name="Nagy L.G."/>
            <person name="Floudas D."/>
            <person name="Held B.W."/>
            <person name="Levasseur A."/>
            <person name="Lombard V."/>
            <person name="Morin E."/>
            <person name="Otillar R."/>
            <person name="Lindquist E.A."/>
            <person name="Sun H."/>
            <person name="LaButti K.M."/>
            <person name="Schmutz J."/>
            <person name="Jabbour D."/>
            <person name="Luo H."/>
            <person name="Baker S.E."/>
            <person name="Pisabarro A.G."/>
            <person name="Walton J.D."/>
            <person name="Blanchette R.A."/>
            <person name="Henrissat B."/>
            <person name="Martin F."/>
            <person name="Cullen D."/>
            <person name="Hibbett D.S."/>
            <person name="Grigoriev I.V."/>
        </authorList>
    </citation>
    <scope>NUCLEOTIDE SEQUENCE [LARGE SCALE GENOMIC DNA]</scope>
    <source>
        <strain evidence="2">CBS 339.88</strain>
    </source>
</reference>
<dbReference type="AlphaFoldDB" id="A0A067SS26"/>
<evidence type="ECO:0000313" key="1">
    <source>
        <dbReference type="EMBL" id="KDR69568.1"/>
    </source>
</evidence>
<protein>
    <submittedName>
        <fullName evidence="1">Uncharacterized protein</fullName>
    </submittedName>
</protein>
<gene>
    <name evidence="1" type="ORF">GALMADRAFT_230561</name>
</gene>
<evidence type="ECO:0000313" key="2">
    <source>
        <dbReference type="Proteomes" id="UP000027222"/>
    </source>
</evidence>
<proteinExistence type="predicted"/>
<accession>A0A067SS26</accession>